<accession>A0ABP7EHC2</accession>
<feature type="domain" description="DUF6299" evidence="2">
    <location>
        <begin position="159"/>
        <end position="242"/>
    </location>
</feature>
<dbReference type="Proteomes" id="UP001501468">
    <property type="component" value="Unassembled WGS sequence"/>
</dbReference>
<dbReference type="InterPro" id="IPR046266">
    <property type="entry name" value="DUF6299"/>
</dbReference>
<evidence type="ECO:0000259" key="2">
    <source>
        <dbReference type="Pfam" id="PF19816"/>
    </source>
</evidence>
<sequence length="271" mass="27271">MRAPRLLVALAVAALLAPLGATTASAAPTNDTVAGATAITSLPKTITQDTRTATTDTVDAGLNAICGAPATNASVWFTYTDTTGSGLVVDVRDSGYSAGVAIVAGSPTAGGELVACSPGVAAASGAAGTTYYVMAFSDTPGVNGGDLVATFEPTPPAPETTVTVDPRATAYKDGSARLTGTYSCINADGYQSDIEGELVQQVGRVKISGMFFVYPLECDGTVHPWDAIVTSQNGLFAGGKAANVSVAFACGLVECSAAFVEQRVQVSRNGK</sequence>
<protein>
    <recommendedName>
        <fullName evidence="2">DUF6299 domain-containing protein</fullName>
    </recommendedName>
</protein>
<feature type="chain" id="PRO_5046027062" description="DUF6299 domain-containing protein" evidence="1">
    <location>
        <begin position="27"/>
        <end position="271"/>
    </location>
</feature>
<dbReference type="Pfam" id="PF19816">
    <property type="entry name" value="DUF6299"/>
    <property type="match status" value="1"/>
</dbReference>
<keyword evidence="4" id="KW-1185">Reference proteome</keyword>
<comment type="caution">
    <text evidence="3">The sequence shown here is derived from an EMBL/GenBank/DDBJ whole genome shotgun (WGS) entry which is preliminary data.</text>
</comment>
<keyword evidence="1" id="KW-0732">Signal</keyword>
<dbReference type="EMBL" id="BAABDC010000007">
    <property type="protein sequence ID" value="GAA3717178.1"/>
    <property type="molecule type" value="Genomic_DNA"/>
</dbReference>
<evidence type="ECO:0000313" key="4">
    <source>
        <dbReference type="Proteomes" id="UP001501468"/>
    </source>
</evidence>
<organism evidence="3 4">
    <name type="scientific">Terrabacter ginsenosidimutans</name>
    <dbReference type="NCBI Taxonomy" id="490575"/>
    <lineage>
        <taxon>Bacteria</taxon>
        <taxon>Bacillati</taxon>
        <taxon>Actinomycetota</taxon>
        <taxon>Actinomycetes</taxon>
        <taxon>Micrococcales</taxon>
        <taxon>Intrasporangiaceae</taxon>
        <taxon>Terrabacter</taxon>
    </lineage>
</organism>
<evidence type="ECO:0000256" key="1">
    <source>
        <dbReference type="SAM" id="SignalP"/>
    </source>
</evidence>
<dbReference type="RefSeq" id="WP_344950188.1">
    <property type="nucleotide sequence ID" value="NZ_BAABDC010000007.1"/>
</dbReference>
<name>A0ABP7EHC2_9MICO</name>
<gene>
    <name evidence="3" type="ORF">GCM10022399_37320</name>
</gene>
<reference evidence="4" key="1">
    <citation type="journal article" date="2019" name="Int. J. Syst. Evol. Microbiol.">
        <title>The Global Catalogue of Microorganisms (GCM) 10K type strain sequencing project: providing services to taxonomists for standard genome sequencing and annotation.</title>
        <authorList>
            <consortium name="The Broad Institute Genomics Platform"/>
            <consortium name="The Broad Institute Genome Sequencing Center for Infectious Disease"/>
            <person name="Wu L."/>
            <person name="Ma J."/>
        </authorList>
    </citation>
    <scope>NUCLEOTIDE SEQUENCE [LARGE SCALE GENOMIC DNA]</scope>
    <source>
        <strain evidence="4">JCM 17125</strain>
    </source>
</reference>
<proteinExistence type="predicted"/>
<evidence type="ECO:0000313" key="3">
    <source>
        <dbReference type="EMBL" id="GAA3717178.1"/>
    </source>
</evidence>
<feature type="signal peptide" evidence="1">
    <location>
        <begin position="1"/>
        <end position="26"/>
    </location>
</feature>